<dbReference type="PROSITE" id="PS00018">
    <property type="entry name" value="EF_HAND_1"/>
    <property type="match status" value="2"/>
</dbReference>
<evidence type="ECO:0000256" key="2">
    <source>
        <dbReference type="SAM" id="SignalP"/>
    </source>
</evidence>
<evidence type="ECO:0000259" key="3">
    <source>
        <dbReference type="Pfam" id="PF13202"/>
    </source>
</evidence>
<comment type="caution">
    <text evidence="4">The sequence shown here is derived from an EMBL/GenBank/DDBJ whole genome shotgun (WGS) entry which is preliminary data.</text>
</comment>
<dbReference type="Proteomes" id="UP001202281">
    <property type="component" value="Unassembled WGS sequence"/>
</dbReference>
<gene>
    <name evidence="4" type="ORF">MTR66_16120</name>
</gene>
<dbReference type="Gene3D" id="1.10.238.10">
    <property type="entry name" value="EF-hand"/>
    <property type="match status" value="2"/>
</dbReference>
<feature type="signal peptide" evidence="2">
    <location>
        <begin position="1"/>
        <end position="23"/>
    </location>
</feature>
<sequence length="142" mass="15501">MAFSRTLALCLTLTALIPAIAQAATAEAASKAIESLRAADTDHDGAVTRAELTAYRDGQWPRFDRNSDGYFSQDDLPGLLRGRWNGDKLTKLRDTYDSDRDGRISRREFTTGPAPAFDKADADHDGRVTEAELKTALAAARN</sequence>
<proteinExistence type="predicted"/>
<feature type="domain" description="EF-hand" evidence="3">
    <location>
        <begin position="96"/>
        <end position="110"/>
    </location>
</feature>
<protein>
    <submittedName>
        <fullName evidence="4">Signal transduction protein</fullName>
    </submittedName>
</protein>
<feature type="domain" description="EF-hand" evidence="3">
    <location>
        <begin position="35"/>
        <end position="52"/>
    </location>
</feature>
<feature type="region of interest" description="Disordered" evidence="1">
    <location>
        <begin position="95"/>
        <end position="121"/>
    </location>
</feature>
<dbReference type="SUPFAM" id="SSF47473">
    <property type="entry name" value="EF-hand"/>
    <property type="match status" value="1"/>
</dbReference>
<dbReference type="EMBL" id="JALHLG010000032">
    <property type="protein sequence ID" value="MCJ2188334.1"/>
    <property type="molecule type" value="Genomic_DNA"/>
</dbReference>
<feature type="chain" id="PRO_5046269895" evidence="2">
    <location>
        <begin position="24"/>
        <end position="142"/>
    </location>
</feature>
<dbReference type="RefSeq" id="WP_243922922.1">
    <property type="nucleotide sequence ID" value="NZ_JALHLG010000032.1"/>
</dbReference>
<name>A0ABT0BTG9_9SPHN</name>
<dbReference type="InterPro" id="IPR018247">
    <property type="entry name" value="EF_Hand_1_Ca_BS"/>
</dbReference>
<feature type="domain" description="EF-hand" evidence="3">
    <location>
        <begin position="116"/>
        <end position="135"/>
    </location>
</feature>
<dbReference type="InterPro" id="IPR011992">
    <property type="entry name" value="EF-hand-dom_pair"/>
</dbReference>
<accession>A0ABT0BTG9</accession>
<reference evidence="4 5" key="1">
    <citation type="submission" date="2022-04" db="EMBL/GenBank/DDBJ databases">
        <title>Identification of a novel bacterium isolated from mangrove sediments.</title>
        <authorList>
            <person name="Pan X."/>
        </authorList>
    </citation>
    <scope>NUCLEOTIDE SEQUENCE [LARGE SCALE GENOMIC DNA]</scope>
    <source>
        <strain evidence="4 5">B2638</strain>
    </source>
</reference>
<organism evidence="4 5">
    <name type="scientific">Novosphingobium beihaiensis</name>
    <dbReference type="NCBI Taxonomy" id="2930389"/>
    <lineage>
        <taxon>Bacteria</taxon>
        <taxon>Pseudomonadati</taxon>
        <taxon>Pseudomonadota</taxon>
        <taxon>Alphaproteobacteria</taxon>
        <taxon>Sphingomonadales</taxon>
        <taxon>Sphingomonadaceae</taxon>
        <taxon>Novosphingobium</taxon>
    </lineage>
</organism>
<keyword evidence="5" id="KW-1185">Reference proteome</keyword>
<evidence type="ECO:0000313" key="4">
    <source>
        <dbReference type="EMBL" id="MCJ2188334.1"/>
    </source>
</evidence>
<evidence type="ECO:0000313" key="5">
    <source>
        <dbReference type="Proteomes" id="UP001202281"/>
    </source>
</evidence>
<dbReference type="InterPro" id="IPR002048">
    <property type="entry name" value="EF_hand_dom"/>
</dbReference>
<feature type="compositionally biased region" description="Basic and acidic residues" evidence="1">
    <location>
        <begin position="95"/>
        <end position="109"/>
    </location>
</feature>
<keyword evidence="2" id="KW-0732">Signal</keyword>
<evidence type="ECO:0000256" key="1">
    <source>
        <dbReference type="SAM" id="MobiDB-lite"/>
    </source>
</evidence>
<dbReference type="Pfam" id="PF13202">
    <property type="entry name" value="EF-hand_5"/>
    <property type="match status" value="3"/>
</dbReference>